<proteinExistence type="predicted"/>
<name>A0AAV7SE03_PLEWA</name>
<comment type="caution">
    <text evidence="2">The sequence shown here is derived from an EMBL/GenBank/DDBJ whole genome shotgun (WGS) entry which is preliminary data.</text>
</comment>
<feature type="region of interest" description="Disordered" evidence="1">
    <location>
        <begin position="72"/>
        <end position="105"/>
    </location>
</feature>
<evidence type="ECO:0000313" key="3">
    <source>
        <dbReference type="Proteomes" id="UP001066276"/>
    </source>
</evidence>
<evidence type="ECO:0000256" key="1">
    <source>
        <dbReference type="SAM" id="MobiDB-lite"/>
    </source>
</evidence>
<protein>
    <submittedName>
        <fullName evidence="2">Uncharacterized protein</fullName>
    </submittedName>
</protein>
<feature type="compositionally biased region" description="Basic residues" evidence="1">
    <location>
        <begin position="73"/>
        <end position="84"/>
    </location>
</feature>
<evidence type="ECO:0000313" key="2">
    <source>
        <dbReference type="EMBL" id="KAJ1162792.1"/>
    </source>
</evidence>
<keyword evidence="3" id="KW-1185">Reference proteome</keyword>
<dbReference type="Proteomes" id="UP001066276">
    <property type="component" value="Chromosome 4_2"/>
</dbReference>
<reference evidence="2" key="1">
    <citation type="journal article" date="2022" name="bioRxiv">
        <title>Sequencing and chromosome-scale assembly of the giantPleurodeles waltlgenome.</title>
        <authorList>
            <person name="Brown T."/>
            <person name="Elewa A."/>
            <person name="Iarovenko S."/>
            <person name="Subramanian E."/>
            <person name="Araus A.J."/>
            <person name="Petzold A."/>
            <person name="Susuki M."/>
            <person name="Suzuki K.-i.T."/>
            <person name="Hayashi T."/>
            <person name="Toyoda A."/>
            <person name="Oliveira C."/>
            <person name="Osipova E."/>
            <person name="Leigh N.D."/>
            <person name="Simon A."/>
            <person name="Yun M.H."/>
        </authorList>
    </citation>
    <scope>NUCLEOTIDE SEQUENCE</scope>
    <source>
        <strain evidence="2">20211129_DDA</strain>
        <tissue evidence="2">Liver</tissue>
    </source>
</reference>
<feature type="region of interest" description="Disordered" evidence="1">
    <location>
        <begin position="24"/>
        <end position="43"/>
    </location>
</feature>
<organism evidence="2 3">
    <name type="scientific">Pleurodeles waltl</name>
    <name type="common">Iberian ribbed newt</name>
    <dbReference type="NCBI Taxonomy" id="8319"/>
    <lineage>
        <taxon>Eukaryota</taxon>
        <taxon>Metazoa</taxon>
        <taxon>Chordata</taxon>
        <taxon>Craniata</taxon>
        <taxon>Vertebrata</taxon>
        <taxon>Euteleostomi</taxon>
        <taxon>Amphibia</taxon>
        <taxon>Batrachia</taxon>
        <taxon>Caudata</taxon>
        <taxon>Salamandroidea</taxon>
        <taxon>Salamandridae</taxon>
        <taxon>Pleurodelinae</taxon>
        <taxon>Pleurodeles</taxon>
    </lineage>
</organism>
<dbReference type="EMBL" id="JANPWB010000008">
    <property type="protein sequence ID" value="KAJ1162792.1"/>
    <property type="molecule type" value="Genomic_DNA"/>
</dbReference>
<sequence length="138" mass="15062">MRHLAAQTVTRSGAQPLLAPEECRESAGHGRAPAAVSSTPADGKARLRCRAHLFGSRVGLRASLRLLSGHTPVRSRSKHCRRIRVSGETGDPPVKTGDHRSTGDFRSQFMVLSANDIEEHPILAASPKQEDRVRVLER</sequence>
<accession>A0AAV7SE03</accession>
<gene>
    <name evidence="2" type="ORF">NDU88_003257</name>
</gene>
<dbReference type="AlphaFoldDB" id="A0AAV7SE03"/>